<feature type="transmembrane region" description="Helical" evidence="8">
    <location>
        <begin position="161"/>
        <end position="179"/>
    </location>
</feature>
<dbReference type="GO" id="GO:0015104">
    <property type="term" value="F:antimonite transmembrane transporter activity"/>
    <property type="evidence" value="ECO:0007669"/>
    <property type="project" value="TreeGrafter"/>
</dbReference>
<evidence type="ECO:0000256" key="1">
    <source>
        <dbReference type="ARBA" id="ARBA00004651"/>
    </source>
</evidence>
<comment type="subcellular location">
    <subcellularLocation>
        <location evidence="1">Cell membrane</location>
        <topology evidence="1">Multi-pass membrane protein</topology>
    </subcellularLocation>
</comment>
<evidence type="ECO:0000256" key="6">
    <source>
        <dbReference type="ARBA" id="ARBA00022989"/>
    </source>
</evidence>
<feature type="transmembrane region" description="Helical" evidence="8">
    <location>
        <begin position="37"/>
        <end position="55"/>
    </location>
</feature>
<gene>
    <name evidence="9" type="ORF">J2T55_001399</name>
</gene>
<comment type="similarity">
    <text evidence="2">Belongs to the arsenical resistance-3 (ACR3) (TC 2.A.59) family.</text>
</comment>
<keyword evidence="6 8" id="KW-1133">Transmembrane helix</keyword>
<evidence type="ECO:0000256" key="5">
    <source>
        <dbReference type="ARBA" id="ARBA00022692"/>
    </source>
</evidence>
<evidence type="ECO:0000256" key="2">
    <source>
        <dbReference type="ARBA" id="ARBA00010110"/>
    </source>
</evidence>
<evidence type="ECO:0000256" key="4">
    <source>
        <dbReference type="ARBA" id="ARBA00022475"/>
    </source>
</evidence>
<dbReference type="PANTHER" id="PTHR43057">
    <property type="entry name" value="ARSENITE EFFLUX TRANSPORTER"/>
    <property type="match status" value="1"/>
</dbReference>
<keyword evidence="5 8" id="KW-0812">Transmembrane</keyword>
<dbReference type="GO" id="GO:0015105">
    <property type="term" value="F:arsenite transmembrane transporter activity"/>
    <property type="evidence" value="ECO:0007669"/>
    <property type="project" value="TreeGrafter"/>
</dbReference>
<dbReference type="GO" id="GO:0005886">
    <property type="term" value="C:plasma membrane"/>
    <property type="evidence" value="ECO:0007669"/>
    <property type="project" value="UniProtKB-SubCell"/>
</dbReference>
<comment type="caution">
    <text evidence="9">The sequence shown here is derived from an EMBL/GenBank/DDBJ whole genome shotgun (WGS) entry which is preliminary data.</text>
</comment>
<dbReference type="RefSeq" id="WP_259055096.1">
    <property type="nucleotide sequence ID" value="NZ_JANUCT010000008.1"/>
</dbReference>
<feature type="transmembrane region" description="Helical" evidence="8">
    <location>
        <begin position="199"/>
        <end position="221"/>
    </location>
</feature>
<dbReference type="Gene3D" id="1.20.1530.20">
    <property type="match status" value="1"/>
</dbReference>
<keyword evidence="10" id="KW-1185">Reference proteome</keyword>
<evidence type="ECO:0000256" key="3">
    <source>
        <dbReference type="ARBA" id="ARBA00022448"/>
    </source>
</evidence>
<evidence type="ECO:0000256" key="7">
    <source>
        <dbReference type="ARBA" id="ARBA00023136"/>
    </source>
</evidence>
<proteinExistence type="inferred from homology"/>
<organism evidence="9 10">
    <name type="scientific">Methylohalomonas lacus</name>
    <dbReference type="NCBI Taxonomy" id="398773"/>
    <lineage>
        <taxon>Bacteria</taxon>
        <taxon>Pseudomonadati</taxon>
        <taxon>Pseudomonadota</taxon>
        <taxon>Gammaproteobacteria</taxon>
        <taxon>Methylohalomonadales</taxon>
        <taxon>Methylohalomonadaceae</taxon>
        <taxon>Methylohalomonas</taxon>
    </lineage>
</organism>
<reference evidence="9" key="1">
    <citation type="submission" date="2022-08" db="EMBL/GenBank/DDBJ databases">
        <title>Genomic Encyclopedia of Type Strains, Phase III (KMG-III): the genomes of soil and plant-associated and newly described type strains.</title>
        <authorList>
            <person name="Whitman W."/>
        </authorList>
    </citation>
    <scope>NUCLEOTIDE SEQUENCE</scope>
    <source>
        <strain evidence="9">HMT 1</strain>
    </source>
</reference>
<feature type="transmembrane region" description="Helical" evidence="8">
    <location>
        <begin position="67"/>
        <end position="90"/>
    </location>
</feature>
<feature type="transmembrane region" description="Helical" evidence="8">
    <location>
        <begin position="96"/>
        <end position="119"/>
    </location>
</feature>
<feature type="transmembrane region" description="Helical" evidence="8">
    <location>
        <begin position="126"/>
        <end position="149"/>
    </location>
</feature>
<keyword evidence="7 8" id="KW-0472">Membrane</keyword>
<name>A0AAE3HLE4_9GAMM</name>
<feature type="transmembrane region" description="Helical" evidence="8">
    <location>
        <begin position="287"/>
        <end position="310"/>
    </location>
</feature>
<feature type="transmembrane region" description="Helical" evidence="8">
    <location>
        <begin position="227"/>
        <end position="249"/>
    </location>
</feature>
<dbReference type="Proteomes" id="UP001204445">
    <property type="component" value="Unassembled WGS sequence"/>
</dbReference>
<evidence type="ECO:0000313" key="9">
    <source>
        <dbReference type="EMBL" id="MCS3903378.1"/>
    </source>
</evidence>
<feature type="transmembrane region" description="Helical" evidence="8">
    <location>
        <begin position="12"/>
        <end position="31"/>
    </location>
</feature>
<dbReference type="PANTHER" id="PTHR43057:SF1">
    <property type="entry name" value="ARSENICAL-RESISTANCE PROTEIN 3"/>
    <property type="match status" value="1"/>
</dbReference>
<keyword evidence="4" id="KW-1003">Cell membrane</keyword>
<dbReference type="InterPro" id="IPR002657">
    <property type="entry name" value="BilAc:Na_symport/Acr3"/>
</dbReference>
<evidence type="ECO:0000256" key="8">
    <source>
        <dbReference type="SAM" id="Phobius"/>
    </source>
</evidence>
<sequence length="318" mass="34651">MRAALERQQAWIYLAAILAGMVAGTVAPATLQSGAFLLWPALGLLLYVTFTQVPLTRLTMTFRDGRFIAALLVGNFLCIPLIVGLLRLLLPAEPAIQLGVLLVLLVPCTDWFISFTYLGRGDAPRAIAAAPLLLVAQLLLLPVYLWLFIGTPAIELALGGHLLTAFSGLILLPLMLAWLTEYIVERSHHGKRLVEDLGILPVPLLAVVVFLIAGSQIGIVLELSNLLAQLLLVFALYLIAAAGLGKLLARWFRLSVRAARTLAFSFGTRNSFVVLPLALAAPDTFRAAVVVIVFQSLVELFGMVAFVQWIPRWLMPDR</sequence>
<evidence type="ECO:0000313" key="10">
    <source>
        <dbReference type="Proteomes" id="UP001204445"/>
    </source>
</evidence>
<dbReference type="InterPro" id="IPR004706">
    <property type="entry name" value="Arsenical-R_Acr3"/>
</dbReference>
<keyword evidence="3" id="KW-0813">Transport</keyword>
<dbReference type="EMBL" id="JANUCT010000008">
    <property type="protein sequence ID" value="MCS3903378.1"/>
    <property type="molecule type" value="Genomic_DNA"/>
</dbReference>
<dbReference type="AlphaFoldDB" id="A0AAE3HLE4"/>
<protein>
    <submittedName>
        <fullName evidence="9">ACR3 family arsenite efflux pump ArsB</fullName>
    </submittedName>
</protein>
<dbReference type="InterPro" id="IPR038770">
    <property type="entry name" value="Na+/solute_symporter_sf"/>
</dbReference>
<dbReference type="Pfam" id="PF01758">
    <property type="entry name" value="SBF"/>
    <property type="match status" value="1"/>
</dbReference>
<dbReference type="GO" id="GO:0015297">
    <property type="term" value="F:antiporter activity"/>
    <property type="evidence" value="ECO:0007669"/>
    <property type="project" value="InterPro"/>
</dbReference>
<accession>A0AAE3HLE4</accession>